<evidence type="ECO:0000313" key="3">
    <source>
        <dbReference type="Proteomes" id="UP000030746"/>
    </source>
</evidence>
<organism evidence="2 3">
    <name type="scientific">Lottia gigantea</name>
    <name type="common">Giant owl limpet</name>
    <dbReference type="NCBI Taxonomy" id="225164"/>
    <lineage>
        <taxon>Eukaryota</taxon>
        <taxon>Metazoa</taxon>
        <taxon>Spiralia</taxon>
        <taxon>Lophotrochozoa</taxon>
        <taxon>Mollusca</taxon>
        <taxon>Gastropoda</taxon>
        <taxon>Patellogastropoda</taxon>
        <taxon>Lottioidea</taxon>
        <taxon>Lottiidae</taxon>
        <taxon>Lottia</taxon>
    </lineage>
</organism>
<dbReference type="SUPFAM" id="SSF103473">
    <property type="entry name" value="MFS general substrate transporter"/>
    <property type="match status" value="1"/>
</dbReference>
<dbReference type="Proteomes" id="UP000030746">
    <property type="component" value="Unassembled WGS sequence"/>
</dbReference>
<dbReference type="STRING" id="225164.V4A5W8"/>
<evidence type="ECO:0000313" key="2">
    <source>
        <dbReference type="EMBL" id="ESO90365.1"/>
    </source>
</evidence>
<dbReference type="EMBL" id="KB202444">
    <property type="protein sequence ID" value="ESO90365.1"/>
    <property type="molecule type" value="Genomic_DNA"/>
</dbReference>
<evidence type="ECO:0008006" key="4">
    <source>
        <dbReference type="Google" id="ProtNLM"/>
    </source>
</evidence>
<dbReference type="CDD" id="cd17481">
    <property type="entry name" value="MFS_MFSD13A"/>
    <property type="match status" value="1"/>
</dbReference>
<keyword evidence="1" id="KW-1133">Transmembrane helix</keyword>
<reference evidence="2 3" key="1">
    <citation type="journal article" date="2013" name="Nature">
        <title>Insights into bilaterian evolution from three spiralian genomes.</title>
        <authorList>
            <person name="Simakov O."/>
            <person name="Marletaz F."/>
            <person name="Cho S.J."/>
            <person name="Edsinger-Gonzales E."/>
            <person name="Havlak P."/>
            <person name="Hellsten U."/>
            <person name="Kuo D.H."/>
            <person name="Larsson T."/>
            <person name="Lv J."/>
            <person name="Arendt D."/>
            <person name="Savage R."/>
            <person name="Osoegawa K."/>
            <person name="de Jong P."/>
            <person name="Grimwood J."/>
            <person name="Chapman J.A."/>
            <person name="Shapiro H."/>
            <person name="Aerts A."/>
            <person name="Otillar R.P."/>
            <person name="Terry A.Y."/>
            <person name="Boore J.L."/>
            <person name="Grigoriev I.V."/>
            <person name="Lindberg D.R."/>
            <person name="Seaver E.C."/>
            <person name="Weisblat D.A."/>
            <person name="Putnam N.H."/>
            <person name="Rokhsar D.S."/>
        </authorList>
    </citation>
    <scope>NUCLEOTIDE SEQUENCE [LARGE SCALE GENOMIC DNA]</scope>
</reference>
<dbReference type="AlphaFoldDB" id="V4A5W8"/>
<feature type="transmembrane region" description="Helical" evidence="1">
    <location>
        <begin position="464"/>
        <end position="485"/>
    </location>
</feature>
<feature type="transmembrane region" description="Helical" evidence="1">
    <location>
        <begin position="12"/>
        <end position="32"/>
    </location>
</feature>
<dbReference type="InterPro" id="IPR036259">
    <property type="entry name" value="MFS_trans_sf"/>
</dbReference>
<feature type="transmembrane region" description="Helical" evidence="1">
    <location>
        <begin position="332"/>
        <end position="357"/>
    </location>
</feature>
<dbReference type="OrthoDB" id="62987at2759"/>
<proteinExistence type="predicted"/>
<feature type="transmembrane region" description="Helical" evidence="1">
    <location>
        <begin position="154"/>
        <end position="172"/>
    </location>
</feature>
<dbReference type="HOGENOM" id="CLU_034985_0_0_1"/>
<dbReference type="RefSeq" id="XP_009059036.1">
    <property type="nucleotide sequence ID" value="XM_009060788.1"/>
</dbReference>
<dbReference type="KEGG" id="lgi:LOTGIDRAFT_123399"/>
<feature type="transmembrane region" description="Helical" evidence="1">
    <location>
        <begin position="112"/>
        <end position="133"/>
    </location>
</feature>
<dbReference type="Pfam" id="PF13347">
    <property type="entry name" value="MFS_2"/>
    <property type="match status" value="2"/>
</dbReference>
<sequence>MSKKISISAEVCYGSMSFFITIIHNIFLLYHVDIFVSVYRIDKTSFWIGETVFLIWNSCNDPIFGWMSDSKYLKSSQNGSDIVLKRIDFLQKFGPLFSLSFLGFWISWTYPWLQFVVCLCLYDGFLTLIDLHHSALLADLAVSGEIRTKLNSKCSIFAAFGSLSVFLSYAVWDKEHLHSFRVFCGALTIISFLGFWCMSSILKSHYNQSKTNNGNLNSNQNNLDLKQSSGFHNLEISSYEDKERISQETSFKSYIFQLFRHKNFLLFSMMNLIQVFHCHFNSNFFPLFLENLLGETVSPLYGSLLIGLSFVAPHINNLYFLSLCRRYGVYRVIYILFTIKLLLSLFMFMAGPSYLWLLCIFIASNRVFTEGTCKLLNLVISDLVDEDYVINHRHQAVSALIFGTAALFSKPGQTLAPLIGTWILAYTTGHDVFQTANEVGSIKFDVKKLDLTSREMYKNGCFNLLIYIPVVCALCQLAVWTQFTLHGRRLRYIKSQREGSAKTFV</sequence>
<name>V4A5W8_LOTGI</name>
<dbReference type="GeneID" id="20232233"/>
<dbReference type="PANTHER" id="PTHR28658:SF3">
    <property type="entry name" value="TRANSMEMBRANE PROTEIN 180"/>
    <property type="match status" value="1"/>
</dbReference>
<keyword evidence="3" id="KW-1185">Reference proteome</keyword>
<protein>
    <recommendedName>
        <fullName evidence="4">Transmembrane protein 180</fullName>
    </recommendedName>
</protein>
<dbReference type="Gene3D" id="1.20.1250.20">
    <property type="entry name" value="MFS general substrate transporter like domains"/>
    <property type="match status" value="1"/>
</dbReference>
<dbReference type="PANTHER" id="PTHR28658">
    <property type="entry name" value="TRANSMEMBRANE PROTEIN 180"/>
    <property type="match status" value="1"/>
</dbReference>
<accession>V4A5W8</accession>
<keyword evidence="1" id="KW-0472">Membrane</keyword>
<dbReference type="CTD" id="20232233"/>
<feature type="transmembrane region" description="Helical" evidence="1">
    <location>
        <begin position="264"/>
        <end position="288"/>
    </location>
</feature>
<keyword evidence="1" id="KW-0812">Transmembrane</keyword>
<dbReference type="OMA" id="WNSVNDP"/>
<evidence type="ECO:0000256" key="1">
    <source>
        <dbReference type="SAM" id="Phobius"/>
    </source>
</evidence>
<gene>
    <name evidence="2" type="ORF">LOTGIDRAFT_123399</name>
</gene>
<feature type="transmembrane region" description="Helical" evidence="1">
    <location>
        <begin position="300"/>
        <end position="320"/>
    </location>
</feature>
<feature type="transmembrane region" description="Helical" evidence="1">
    <location>
        <begin position="178"/>
        <end position="202"/>
    </location>
</feature>
<dbReference type="InterPro" id="IPR040035">
    <property type="entry name" value="TMEM180"/>
</dbReference>